<dbReference type="Proteomes" id="UP000001259">
    <property type="component" value="Chromosome"/>
</dbReference>
<evidence type="ECO:0000256" key="6">
    <source>
        <dbReference type="ARBA" id="ARBA00023146"/>
    </source>
</evidence>
<reference evidence="9 10" key="1">
    <citation type="journal article" date="2006" name="Proc. Natl. Acad. Sci. U.S.A.">
        <title>The complete genome sequence of Lactobacillus bulgaricus reveals extensive and ongoing reductive evolution.</title>
        <authorList>
            <person name="van de Guchte M."/>
            <person name="Penaud S."/>
            <person name="Grimaldi C."/>
            <person name="Barbe V."/>
            <person name="Bryson K."/>
            <person name="Nicolas P."/>
            <person name="Robert C."/>
            <person name="Oztas S."/>
            <person name="Mangenot S."/>
            <person name="Couloux A."/>
            <person name="Loux V."/>
            <person name="Dervyn R."/>
            <person name="Bossy R."/>
            <person name="Bolotin A."/>
            <person name="Batto J.-M."/>
            <person name="Walunas T."/>
            <person name="Gibrat J.-F."/>
            <person name="Bessieres P."/>
            <person name="Weissenbach J."/>
            <person name="Ehrlich S.D."/>
            <person name="Maguin E."/>
        </authorList>
    </citation>
    <scope>NUCLEOTIDE SEQUENCE [LARGE SCALE GENOMIC DNA]</scope>
    <source>
        <strain evidence="10">ATCC 11842 / DSM 20081 / BCRC 10696 / JCM 1002 / NBRC 13953 / NCIMB 11778 / NCTC 12712 / WDCM 00102 / Lb 14</strain>
    </source>
</reference>
<comment type="subcellular location">
    <subcellularLocation>
        <location evidence="8">Cytoplasm</location>
    </subcellularLocation>
</comment>
<dbReference type="InterPro" id="IPR015944">
    <property type="entry name" value="Gly-tRNA-synth_bsu"/>
</dbReference>
<gene>
    <name evidence="8 9" type="primary">glyS</name>
    <name evidence="9" type="ordered locus">Ldb1248</name>
</gene>
<keyword evidence="4 8" id="KW-0067">ATP-binding</keyword>
<comment type="subunit">
    <text evidence="8">Tetramer of two alpha and two beta subunits.</text>
</comment>
<dbReference type="Pfam" id="PF02092">
    <property type="entry name" value="tRNA_synt_2f"/>
    <property type="match status" value="1"/>
</dbReference>
<comment type="similarity">
    <text evidence="1 8">Belongs to the class-II aminoacyl-tRNA synthetase family.</text>
</comment>
<protein>
    <recommendedName>
        <fullName evidence="8">Glycine--tRNA ligase beta subunit</fullName>
        <ecNumber evidence="8">6.1.1.14</ecNumber>
    </recommendedName>
    <alternativeName>
        <fullName evidence="8">Glycyl-tRNA synthetase beta subunit</fullName>
        <shortName evidence="8">GlyRS</shortName>
    </alternativeName>
</protein>
<keyword evidence="2 8" id="KW-0436">Ligase</keyword>
<dbReference type="STRING" id="390333.Ldb1248"/>
<evidence type="ECO:0000256" key="8">
    <source>
        <dbReference type="HAMAP-Rule" id="MF_00255"/>
    </source>
</evidence>
<dbReference type="GO" id="GO:0005524">
    <property type="term" value="F:ATP binding"/>
    <property type="evidence" value="ECO:0007669"/>
    <property type="project" value="UniProtKB-UniRule"/>
</dbReference>
<keyword evidence="8" id="KW-0963">Cytoplasm</keyword>
<evidence type="ECO:0000256" key="5">
    <source>
        <dbReference type="ARBA" id="ARBA00022917"/>
    </source>
</evidence>
<accession>Q1G9W9</accession>
<dbReference type="eggNOG" id="COG0751">
    <property type="taxonomic scope" value="Bacteria"/>
</dbReference>
<keyword evidence="6 8" id="KW-0030">Aminoacyl-tRNA synthetase</keyword>
<keyword evidence="3 8" id="KW-0547">Nucleotide-binding</keyword>
<dbReference type="GO" id="GO:0006426">
    <property type="term" value="P:glycyl-tRNA aminoacylation"/>
    <property type="evidence" value="ECO:0007669"/>
    <property type="project" value="UniProtKB-UniRule"/>
</dbReference>
<organism evidence="9 10">
    <name type="scientific">Lactobacillus delbrueckii subsp. bulgaricus (strain ATCC 11842 / DSM 20081 / BCRC 10696 / JCM 1002 / NBRC 13953 / NCIMB 11778 / NCTC 12712 / WDCM 00102 / Lb 14)</name>
    <dbReference type="NCBI Taxonomy" id="390333"/>
    <lineage>
        <taxon>Bacteria</taxon>
        <taxon>Bacillati</taxon>
        <taxon>Bacillota</taxon>
        <taxon>Bacilli</taxon>
        <taxon>Lactobacillales</taxon>
        <taxon>Lactobacillaceae</taxon>
        <taxon>Lactobacillus</taxon>
    </lineage>
</organism>
<dbReference type="EC" id="6.1.1.14" evidence="8"/>
<proteinExistence type="inferred from homology"/>
<evidence type="ECO:0000256" key="4">
    <source>
        <dbReference type="ARBA" id="ARBA00022840"/>
    </source>
</evidence>
<dbReference type="PROSITE" id="PS50861">
    <property type="entry name" value="AA_TRNA_LIGASE_II_GLYAB"/>
    <property type="match status" value="1"/>
</dbReference>
<dbReference type="PRINTS" id="PR01045">
    <property type="entry name" value="TRNASYNTHGB"/>
</dbReference>
<dbReference type="HAMAP" id="MF_00255">
    <property type="entry name" value="Gly_tRNA_synth_beta"/>
    <property type="match status" value="1"/>
</dbReference>
<dbReference type="PANTHER" id="PTHR30075:SF2">
    <property type="entry name" value="GLYCINE--TRNA LIGASE, CHLOROPLASTIC_MITOCHONDRIAL 2"/>
    <property type="match status" value="1"/>
</dbReference>
<evidence type="ECO:0000313" key="9">
    <source>
        <dbReference type="EMBL" id="CAI98050.1"/>
    </source>
</evidence>
<dbReference type="AlphaFoldDB" id="Q1G9W9"/>
<dbReference type="NCBIfam" id="TIGR00211">
    <property type="entry name" value="glyS"/>
    <property type="match status" value="1"/>
</dbReference>
<dbReference type="EMBL" id="CR954253">
    <property type="protein sequence ID" value="CAI98050.1"/>
    <property type="molecule type" value="Genomic_DNA"/>
</dbReference>
<sequence length="697" mass="78750">MHKQRRRQAMTKDFLFEIGVEEMPAHVVSKSVKQLVDRTGKFLKENGLGFKEIKTYSTPRRLTVLVKELDEKQADVDEVKKGPAKKIAQDADGNWTKAAVGFARGQGMSADDIYFEELKGVEYAYVHVQKAGKEAKEILLGLDEVIKAMTFPTKMRWDSQDFEFVRPIHWLVALYGSEVVPVEFLDITAGRKTAGHRFLGDSVVLANADDYVEALRDQYVIVDADERKDMIVSQINDLVNSHNWQIKLDASLLEEVNKLVEYPTVFAGSFDQKYLEIPDEVLITSMKDNQRYFEVYDQEGKLINCFISVRNGNKDHLENVISGNEKVLVARLDDAVFFYDEDRKYPISHFVDRMDSVSFHDKIGSMAEKMTRVRIIGYYLAKRFGLSAEEVADFDRVSGLYKFDLVTQMVGEFAELQGVMGMHYACLAGENENVSVAIKEHYMPTTAEGDLPKTKVGALLSVADKLDTIIAFFGAGMIPSSSNDPYALRRYAYGIVRILLNEDWSLPFDQVVPEIVELLSGKTPAKMPQGAEEDKQLADFIRDRIKQFLQKNNYQYDVIDAVLASSEQDPSQILAAAKVLQQHHDDEAFKPVVESLTRIANILKKAKFSQASPVDPSLFEDRSEQDLYDGVEALANVKDHAELYEAFVALQGVIDRYFDVNMIMAKDEAVKNNRLSQLAAVNDLAKRLGDLSKLVIK</sequence>
<keyword evidence="5 8" id="KW-0648">Protein biosynthesis</keyword>
<evidence type="ECO:0000313" key="10">
    <source>
        <dbReference type="Proteomes" id="UP000001259"/>
    </source>
</evidence>
<evidence type="ECO:0000256" key="7">
    <source>
        <dbReference type="ARBA" id="ARBA00047937"/>
    </source>
</evidence>
<comment type="catalytic activity">
    <reaction evidence="7 8">
        <text>tRNA(Gly) + glycine + ATP = glycyl-tRNA(Gly) + AMP + diphosphate</text>
        <dbReference type="Rhea" id="RHEA:16013"/>
        <dbReference type="Rhea" id="RHEA-COMP:9664"/>
        <dbReference type="Rhea" id="RHEA-COMP:9683"/>
        <dbReference type="ChEBI" id="CHEBI:30616"/>
        <dbReference type="ChEBI" id="CHEBI:33019"/>
        <dbReference type="ChEBI" id="CHEBI:57305"/>
        <dbReference type="ChEBI" id="CHEBI:78442"/>
        <dbReference type="ChEBI" id="CHEBI:78522"/>
        <dbReference type="ChEBI" id="CHEBI:456215"/>
        <dbReference type="EC" id="6.1.1.14"/>
    </reaction>
</comment>
<evidence type="ECO:0000256" key="2">
    <source>
        <dbReference type="ARBA" id="ARBA00022598"/>
    </source>
</evidence>
<dbReference type="GO" id="GO:0004820">
    <property type="term" value="F:glycine-tRNA ligase activity"/>
    <property type="evidence" value="ECO:0007669"/>
    <property type="project" value="UniProtKB-UniRule"/>
</dbReference>
<evidence type="ECO:0000256" key="3">
    <source>
        <dbReference type="ARBA" id="ARBA00022741"/>
    </source>
</evidence>
<dbReference type="KEGG" id="ldb:Ldb1248"/>
<dbReference type="SUPFAM" id="SSF109604">
    <property type="entry name" value="HD-domain/PDEase-like"/>
    <property type="match status" value="1"/>
</dbReference>
<dbReference type="GO" id="GO:0005829">
    <property type="term" value="C:cytosol"/>
    <property type="evidence" value="ECO:0007669"/>
    <property type="project" value="TreeGrafter"/>
</dbReference>
<dbReference type="InterPro" id="IPR006194">
    <property type="entry name" value="Gly-tRNA-synth_heterodimer"/>
</dbReference>
<name>Q1G9W9_LACDA</name>
<evidence type="ECO:0000256" key="1">
    <source>
        <dbReference type="ARBA" id="ARBA00008226"/>
    </source>
</evidence>
<dbReference type="PANTHER" id="PTHR30075">
    <property type="entry name" value="GLYCYL-TRNA SYNTHETASE"/>
    <property type="match status" value="1"/>
</dbReference>
<dbReference type="HOGENOM" id="CLU_007220_2_2_9"/>
<keyword evidence="10" id="KW-1185">Reference proteome</keyword>